<dbReference type="UniPathway" id="UPA00074">
    <property type="reaction ID" value="UER00127"/>
</dbReference>
<dbReference type="GO" id="GO:0000287">
    <property type="term" value="F:magnesium ion binding"/>
    <property type="evidence" value="ECO:0007669"/>
    <property type="project" value="InterPro"/>
</dbReference>
<feature type="binding site" evidence="7">
    <location>
        <position position="310"/>
    </location>
    <ligand>
        <name>Mg(2+)</name>
        <dbReference type="ChEBI" id="CHEBI:18420"/>
    </ligand>
</feature>
<name>A0A4R0QRG8_9BIFI</name>
<keyword evidence="4 7" id="KW-0658">Purine biosynthesis</keyword>
<dbReference type="NCBIfam" id="NF006766">
    <property type="entry name" value="PRK09288.1"/>
    <property type="match status" value="1"/>
</dbReference>
<keyword evidence="10" id="KW-0808">Transferase</keyword>
<evidence type="ECO:0000259" key="9">
    <source>
        <dbReference type="PROSITE" id="PS50975"/>
    </source>
</evidence>
<keyword evidence="5 7" id="KW-0067">ATP-binding</keyword>
<feature type="binding site" evidence="7">
    <location>
        <begin position="190"/>
        <end position="195"/>
    </location>
    <ligand>
        <name>ATP</name>
        <dbReference type="ChEBI" id="CHEBI:30616"/>
    </ligand>
</feature>
<dbReference type="InterPro" id="IPR005862">
    <property type="entry name" value="PurT"/>
</dbReference>
<dbReference type="SUPFAM" id="SSF56059">
    <property type="entry name" value="Glutathione synthetase ATP-binding domain-like"/>
    <property type="match status" value="1"/>
</dbReference>
<dbReference type="AlphaFoldDB" id="A0A4R0QRG8"/>
<dbReference type="InterPro" id="IPR013815">
    <property type="entry name" value="ATP_grasp_subdomain_1"/>
</dbReference>
<comment type="caution">
    <text evidence="10">The sequence shown here is derived from an EMBL/GenBank/DDBJ whole genome shotgun (WGS) entry which is preliminary data.</text>
</comment>
<feature type="binding site" evidence="7">
    <location>
        <position position="237"/>
    </location>
    <ligand>
        <name>ATP</name>
        <dbReference type="ChEBI" id="CHEBI:30616"/>
    </ligand>
</feature>
<dbReference type="GO" id="GO:0006189">
    <property type="term" value="P:'de novo' IMP biosynthetic process"/>
    <property type="evidence" value="ECO:0007669"/>
    <property type="project" value="UniProtKB-UniRule"/>
</dbReference>
<feature type="binding site" evidence="7">
    <location>
        <position position="330"/>
    </location>
    <ligand>
        <name>N(1)-(5-phospho-beta-D-ribosyl)glycinamide</name>
        <dbReference type="ChEBI" id="CHEBI:143788"/>
    </ligand>
</feature>
<comment type="catalytic activity">
    <reaction evidence="7">
        <text>N(1)-(5-phospho-beta-D-ribosyl)glycinamide + formate + ATP = N(2)-formyl-N(1)-(5-phospho-beta-D-ribosyl)glycinamide + ADP + phosphate + H(+)</text>
        <dbReference type="Rhea" id="RHEA:24829"/>
        <dbReference type="ChEBI" id="CHEBI:15378"/>
        <dbReference type="ChEBI" id="CHEBI:15740"/>
        <dbReference type="ChEBI" id="CHEBI:30616"/>
        <dbReference type="ChEBI" id="CHEBI:43474"/>
        <dbReference type="ChEBI" id="CHEBI:143788"/>
        <dbReference type="ChEBI" id="CHEBI:147286"/>
        <dbReference type="ChEBI" id="CHEBI:456216"/>
        <dbReference type="EC" id="6.3.1.21"/>
    </reaction>
</comment>
<comment type="similarity">
    <text evidence="7">Belongs to the PurK/PurT family.</text>
</comment>
<dbReference type="Pfam" id="PF22660">
    <property type="entry name" value="RS_preATP-grasp-like"/>
    <property type="match status" value="1"/>
</dbReference>
<feature type="binding site" evidence="7">
    <location>
        <position position="112"/>
    </location>
    <ligand>
        <name>N(1)-(5-phospho-beta-D-ribosyl)glycinamide</name>
        <dbReference type="ChEBI" id="CHEBI:143788"/>
    </ligand>
</feature>
<feature type="binding site" evidence="7">
    <location>
        <position position="323"/>
    </location>
    <ligand>
        <name>Mg(2+)</name>
        <dbReference type="ChEBI" id="CHEBI:18420"/>
    </ligand>
</feature>
<feature type="binding site" evidence="7">
    <location>
        <position position="185"/>
    </location>
    <ligand>
        <name>ATP</name>
        <dbReference type="ChEBI" id="CHEBI:30616"/>
    </ligand>
</feature>
<feature type="domain" description="ATP-grasp" evidence="9">
    <location>
        <begin position="149"/>
        <end position="352"/>
    </location>
</feature>
<feature type="compositionally biased region" description="Polar residues" evidence="8">
    <location>
        <begin position="23"/>
        <end position="35"/>
    </location>
</feature>
<dbReference type="GO" id="GO:0004644">
    <property type="term" value="F:phosphoribosylglycinamide formyltransferase activity"/>
    <property type="evidence" value="ECO:0007669"/>
    <property type="project" value="InterPro"/>
</dbReference>
<keyword evidence="6 7" id="KW-0460">Magnesium</keyword>
<keyword evidence="2 7" id="KW-0479">Metal-binding</keyword>
<keyword evidence="11" id="KW-1185">Reference proteome</keyword>
<dbReference type="Gene3D" id="3.40.50.20">
    <property type="match status" value="1"/>
</dbReference>
<evidence type="ECO:0000256" key="1">
    <source>
        <dbReference type="ARBA" id="ARBA00022598"/>
    </source>
</evidence>
<comment type="pathway">
    <text evidence="7">Purine metabolism; IMP biosynthesis via de novo pathway; N(2)-formyl-N(1)-(5-phospho-D-ribosyl)glycinamide from N(1)-(5-phospho-D-ribosyl)glycinamide (formate route): step 1/1.</text>
</comment>
<keyword evidence="3 7" id="KW-0547">Nucleotide-binding</keyword>
<protein>
    <recommendedName>
        <fullName evidence="7">Formate-dependent phosphoribosylglycinamide formyltransferase</fullName>
        <ecNumber evidence="7">6.3.1.21</ecNumber>
    </recommendedName>
    <alternativeName>
        <fullName evidence="7">5'-phosphoribosylglycinamide transformylase 2</fullName>
    </alternativeName>
    <alternativeName>
        <fullName evidence="7">Formate-dependent GAR transformylase</fullName>
    </alternativeName>
    <alternativeName>
        <fullName evidence="7">GAR transformylase 2</fullName>
        <shortName evidence="7">GART 2</shortName>
    </alternativeName>
    <alternativeName>
        <fullName evidence="7">Non-folate glycinamide ribonucleotide transformylase</fullName>
    </alternativeName>
    <alternativeName>
        <fullName evidence="7">Phosphoribosylglycinamide formyltransferase 2</fullName>
    </alternativeName>
</protein>
<feature type="binding site" evidence="7">
    <location>
        <begin position="411"/>
        <end position="412"/>
    </location>
    <ligand>
        <name>N(1)-(5-phospho-beta-D-ribosyl)glycinamide</name>
        <dbReference type="ChEBI" id="CHEBI:143788"/>
    </ligand>
</feature>
<dbReference type="InterPro" id="IPR016185">
    <property type="entry name" value="PreATP-grasp_dom_sf"/>
</dbReference>
<dbReference type="OrthoDB" id="9804625at2"/>
<dbReference type="PANTHER" id="PTHR43055">
    <property type="entry name" value="FORMATE-DEPENDENT PHOSPHORIBOSYLGLYCINAMIDE FORMYLTRANSFERASE"/>
    <property type="match status" value="1"/>
</dbReference>
<feature type="binding site" evidence="7">
    <location>
        <position position="404"/>
    </location>
    <ligand>
        <name>N(1)-(5-phospho-beta-D-ribosyl)glycinamide</name>
        <dbReference type="ChEBI" id="CHEBI:143788"/>
    </ligand>
</feature>
<dbReference type="Pfam" id="PF21244">
    <property type="entry name" value="PurT_C"/>
    <property type="match status" value="1"/>
</dbReference>
<dbReference type="InterPro" id="IPR048740">
    <property type="entry name" value="PurT_C"/>
</dbReference>
<dbReference type="InterPro" id="IPR054350">
    <property type="entry name" value="PurT/PurK_preATP-grasp"/>
</dbReference>
<dbReference type="GO" id="GO:0043815">
    <property type="term" value="F:phosphoribosylglycinamide formyltransferase 2 activity"/>
    <property type="evidence" value="ECO:0007669"/>
    <property type="project" value="UniProtKB-UniRule"/>
</dbReference>
<dbReference type="EC" id="6.3.1.21" evidence="7"/>
<feature type="binding site" evidence="7">
    <location>
        <begin position="52"/>
        <end position="53"/>
    </location>
    <ligand>
        <name>N(1)-(5-phospho-beta-D-ribosyl)glycinamide</name>
        <dbReference type="ChEBI" id="CHEBI:143788"/>
    </ligand>
</feature>
<feature type="binding site" evidence="7">
    <location>
        <begin position="229"/>
        <end position="232"/>
    </location>
    <ligand>
        <name>ATP</name>
        <dbReference type="ChEBI" id="CHEBI:30616"/>
    </ligand>
</feature>
<dbReference type="EMBL" id="RXLP01000002">
    <property type="protein sequence ID" value="TCD54954.1"/>
    <property type="molecule type" value="Genomic_DNA"/>
</dbReference>
<comment type="subunit">
    <text evidence="7">Homodimer.</text>
</comment>
<dbReference type="PROSITE" id="PS50975">
    <property type="entry name" value="ATP_GRASP"/>
    <property type="match status" value="1"/>
</dbReference>
<dbReference type="InterPro" id="IPR003135">
    <property type="entry name" value="ATP-grasp_carboxylate-amine"/>
</dbReference>
<evidence type="ECO:0000256" key="2">
    <source>
        <dbReference type="ARBA" id="ARBA00022723"/>
    </source>
</evidence>
<sequence>MSSHVSSAISNESSQSAGFVDLSESSTESRMLGSPYSSDEYTTRVMLLGSGELGKEIAIEAMRLGAYVIAVDSYEHAPAQHIAHEARVIDMSDEETLTHLIDEVHPDIIVPEVEAIATSSLLHAKHIGSQVVPSVSIAQICMNREKLRVLAAEQCHVPTTPYRFAQSEEELLTGAREVGFPCIVKPILSSSGHGQSIARSEDDITHSWRVAQQDRRTANDGHISRVIVEALAPLDYELTILTVSSSTGVVTCTPIGHVQKDGDYRESWQPAHVPDDILMRCHDIARTVVETLVSDAQESGEKGWGVFGVELFVLTDGQVLFNEVSPRPHDTGMVTMISQDLSEFALHARAILGIPVYQESVCLRRNDTAYASRAVVIEGNGEVIFSHLSSTLASPHTDIRLFGKPEVHGHRRMAVLLGAANDINHARALTENMIRDMRFTVR</sequence>
<dbReference type="PANTHER" id="PTHR43055:SF1">
    <property type="entry name" value="FORMATE-DEPENDENT PHOSPHORIBOSYLGLYCINAMIDE FORMYLTRANSFERASE"/>
    <property type="match status" value="1"/>
</dbReference>
<accession>A0A4R0QRG8</accession>
<dbReference type="Gene3D" id="3.30.1490.20">
    <property type="entry name" value="ATP-grasp fold, A domain"/>
    <property type="match status" value="1"/>
</dbReference>
<evidence type="ECO:0000256" key="6">
    <source>
        <dbReference type="ARBA" id="ARBA00022842"/>
    </source>
</evidence>
<evidence type="ECO:0000256" key="7">
    <source>
        <dbReference type="HAMAP-Rule" id="MF_01643"/>
    </source>
</evidence>
<keyword evidence="1 7" id="KW-0436">Ligase</keyword>
<reference evidence="10 11" key="1">
    <citation type="submission" date="2018-12" db="EMBL/GenBank/DDBJ databases">
        <title>Alloscrdovia theropitheci sp. nov: a novel taxon from the feces of the bleeding-herat monkey (Theropithecus geleda).</title>
        <authorList>
            <person name="Modesto M."/>
        </authorList>
    </citation>
    <scope>NUCLEOTIDE SEQUENCE [LARGE SCALE GENOMIC DNA]</scope>
    <source>
        <strain evidence="10 11">GLDI4/2</strain>
    </source>
</reference>
<dbReference type="InterPro" id="IPR011054">
    <property type="entry name" value="Rudment_hybrid_motif"/>
</dbReference>
<evidence type="ECO:0000313" key="11">
    <source>
        <dbReference type="Proteomes" id="UP000291289"/>
    </source>
</evidence>
<organism evidence="10 11">
    <name type="scientific">Alloscardovia theropitheci</name>
    <dbReference type="NCBI Taxonomy" id="2496842"/>
    <lineage>
        <taxon>Bacteria</taxon>
        <taxon>Bacillati</taxon>
        <taxon>Actinomycetota</taxon>
        <taxon>Actinomycetes</taxon>
        <taxon>Bifidobacteriales</taxon>
        <taxon>Bifidobacteriaceae</taxon>
        <taxon>Alloscardovia</taxon>
    </lineage>
</organism>
<dbReference type="Proteomes" id="UP000291289">
    <property type="component" value="Unassembled WGS sequence"/>
</dbReference>
<evidence type="ECO:0000256" key="4">
    <source>
        <dbReference type="ARBA" id="ARBA00022755"/>
    </source>
</evidence>
<feature type="binding site" evidence="7">
    <location>
        <position position="144"/>
    </location>
    <ligand>
        <name>ATP</name>
        <dbReference type="ChEBI" id="CHEBI:30616"/>
    </ligand>
</feature>
<evidence type="ECO:0000256" key="8">
    <source>
        <dbReference type="SAM" id="MobiDB-lite"/>
    </source>
</evidence>
<dbReference type="InterPro" id="IPR011761">
    <property type="entry name" value="ATP-grasp"/>
</dbReference>
<dbReference type="SUPFAM" id="SSF52440">
    <property type="entry name" value="PreATP-grasp domain"/>
    <property type="match status" value="1"/>
</dbReference>
<dbReference type="GO" id="GO:0005829">
    <property type="term" value="C:cytosol"/>
    <property type="evidence" value="ECO:0007669"/>
    <property type="project" value="TreeGrafter"/>
</dbReference>
<dbReference type="SUPFAM" id="SSF51246">
    <property type="entry name" value="Rudiment single hybrid motif"/>
    <property type="match status" value="1"/>
</dbReference>
<evidence type="ECO:0000256" key="3">
    <source>
        <dbReference type="ARBA" id="ARBA00022741"/>
    </source>
</evidence>
<dbReference type="GO" id="GO:0005524">
    <property type="term" value="F:ATP binding"/>
    <property type="evidence" value="ECO:0007669"/>
    <property type="project" value="UniProtKB-UniRule"/>
</dbReference>
<dbReference type="HAMAP" id="MF_01643">
    <property type="entry name" value="PurT"/>
    <property type="match status" value="1"/>
</dbReference>
<evidence type="ECO:0000313" key="10">
    <source>
        <dbReference type="EMBL" id="TCD54954.1"/>
    </source>
</evidence>
<dbReference type="Pfam" id="PF02222">
    <property type="entry name" value="ATP-grasp"/>
    <property type="match status" value="1"/>
</dbReference>
<proteinExistence type="inferred from homology"/>
<evidence type="ECO:0000256" key="5">
    <source>
        <dbReference type="ARBA" id="ARBA00022840"/>
    </source>
</evidence>
<comment type="function">
    <text evidence="7">Involved in the de novo purine biosynthesis. Catalyzes the transfer of formate to 5-phospho-ribosyl-glycinamide (GAR), producing 5-phospho-ribosyl-N-formylglycinamide (FGAR). Formate is provided by PurU via hydrolysis of 10-formyl-tetrahydrofolate.</text>
</comment>
<gene>
    <name evidence="7" type="primary">purT</name>
    <name evidence="10" type="ORF">EJ419_00755</name>
</gene>
<dbReference type="Gene3D" id="3.30.470.20">
    <property type="entry name" value="ATP-grasp fold, B domain"/>
    <property type="match status" value="1"/>
</dbReference>
<feature type="region of interest" description="Disordered" evidence="8">
    <location>
        <begin position="16"/>
        <end position="35"/>
    </location>
</feature>